<dbReference type="PANTHER" id="PTHR31963">
    <property type="entry name" value="RAS GUANINE NUCLEOTIDE EXCHANGE FACTOR K"/>
    <property type="match status" value="1"/>
</dbReference>
<feature type="compositionally biased region" description="Pro residues" evidence="1">
    <location>
        <begin position="11"/>
        <end position="43"/>
    </location>
</feature>
<evidence type="ECO:0000256" key="2">
    <source>
        <dbReference type="SAM" id="Phobius"/>
    </source>
</evidence>
<name>A0ABC9BA40_9POAL</name>
<feature type="transmembrane region" description="Helical" evidence="2">
    <location>
        <begin position="217"/>
        <end position="235"/>
    </location>
</feature>
<dbReference type="AlphaFoldDB" id="A0ABC9BA40"/>
<evidence type="ECO:0000313" key="3">
    <source>
        <dbReference type="EMBL" id="CAL4996572.1"/>
    </source>
</evidence>
<dbReference type="Pfam" id="PF12056">
    <property type="entry name" value="DUF3537"/>
    <property type="match status" value="1"/>
</dbReference>
<keyword evidence="2" id="KW-1133">Transmembrane helix</keyword>
<organism evidence="3 4">
    <name type="scientific">Urochloa decumbens</name>
    <dbReference type="NCBI Taxonomy" id="240449"/>
    <lineage>
        <taxon>Eukaryota</taxon>
        <taxon>Viridiplantae</taxon>
        <taxon>Streptophyta</taxon>
        <taxon>Embryophyta</taxon>
        <taxon>Tracheophyta</taxon>
        <taxon>Spermatophyta</taxon>
        <taxon>Magnoliopsida</taxon>
        <taxon>Liliopsida</taxon>
        <taxon>Poales</taxon>
        <taxon>Poaceae</taxon>
        <taxon>PACMAD clade</taxon>
        <taxon>Panicoideae</taxon>
        <taxon>Panicodae</taxon>
        <taxon>Paniceae</taxon>
        <taxon>Melinidinae</taxon>
        <taxon>Urochloa</taxon>
    </lineage>
</organism>
<sequence>MASTGGGLARAPPPPPAPSPPPLPPPRPPPPPPPSPAPPPAPGNPNHSHAHSAISSPLLQPAADADAPLSRWLRRLEAFLSAAGLAASTRLGVAAAASALAVLGLALPAAAVALSPCRGTRIACDEFEVEVFEVCVLLSQAAAAGVALACVSRKMAMYGIRKFLFVDPELGMRIRFQKEYVAKIQDFFRTLTWWILPCLVVKVTRELFRFSHIFQESVWRACVVFFASIMSWMYLTTILLSSCMLFNLVCNLQVIHFDDYGKLLEQDADPLVYLKEHLQLRHNLSKISHRFRMFLLLLFLSVTASQFAILFKTTAYSGPINFTNGGDIAVSSVVQVVGLVLCLHAAAKISHRAQNISSLASRWHALATCSTDSTYATTPNSSGNLVPFPAHLFLRDYSESDLESLESASLHGNSHGTAQLASYMSSYHKRESLVLYLLANPGGITIFGWIVDRTFLNTILMLELTLVLFVLSKTVVIPGKTLMQNYIRFP</sequence>
<dbReference type="PANTHER" id="PTHR31963:SF2">
    <property type="entry name" value="ZINC FINGER CONSTANS-LIKE PROTEIN (DUF3537)"/>
    <property type="match status" value="1"/>
</dbReference>
<dbReference type="Proteomes" id="UP001497457">
    <property type="component" value="Chromosome 25rd"/>
</dbReference>
<proteinExistence type="predicted"/>
<evidence type="ECO:0000256" key="1">
    <source>
        <dbReference type="SAM" id="MobiDB-lite"/>
    </source>
</evidence>
<feature type="region of interest" description="Disordered" evidence="1">
    <location>
        <begin position="1"/>
        <end position="52"/>
    </location>
</feature>
<reference evidence="4" key="1">
    <citation type="submission" date="2024-06" db="EMBL/GenBank/DDBJ databases">
        <authorList>
            <person name="Ryan C."/>
        </authorList>
    </citation>
    <scope>NUCLEOTIDE SEQUENCE [LARGE SCALE GENOMIC DNA]</scope>
</reference>
<evidence type="ECO:0000313" key="4">
    <source>
        <dbReference type="Proteomes" id="UP001497457"/>
    </source>
</evidence>
<feature type="transmembrane region" description="Helical" evidence="2">
    <location>
        <begin position="78"/>
        <end position="111"/>
    </location>
</feature>
<feature type="transmembrane region" description="Helical" evidence="2">
    <location>
        <begin position="131"/>
        <end position="151"/>
    </location>
</feature>
<keyword evidence="2" id="KW-0472">Membrane</keyword>
<feature type="transmembrane region" description="Helical" evidence="2">
    <location>
        <begin position="187"/>
        <end position="205"/>
    </location>
</feature>
<feature type="transmembrane region" description="Helical" evidence="2">
    <location>
        <begin position="328"/>
        <end position="347"/>
    </location>
</feature>
<feature type="transmembrane region" description="Helical" evidence="2">
    <location>
        <begin position="433"/>
        <end position="451"/>
    </location>
</feature>
<protein>
    <submittedName>
        <fullName evidence="3">Uncharacterized protein</fullName>
    </submittedName>
</protein>
<accession>A0ABC9BA40</accession>
<keyword evidence="4" id="KW-1185">Reference proteome</keyword>
<dbReference type="EMBL" id="OZ075135">
    <property type="protein sequence ID" value="CAL4996572.1"/>
    <property type="molecule type" value="Genomic_DNA"/>
</dbReference>
<feature type="transmembrane region" description="Helical" evidence="2">
    <location>
        <begin position="294"/>
        <end position="316"/>
    </location>
</feature>
<gene>
    <name evidence="3" type="ORF">URODEC1_LOCUS62980</name>
</gene>
<reference evidence="3 4" key="2">
    <citation type="submission" date="2024-10" db="EMBL/GenBank/DDBJ databases">
        <authorList>
            <person name="Ryan C."/>
        </authorList>
    </citation>
    <scope>NUCLEOTIDE SEQUENCE [LARGE SCALE GENOMIC DNA]</scope>
</reference>
<dbReference type="InterPro" id="IPR021924">
    <property type="entry name" value="DUF3537"/>
</dbReference>
<feature type="transmembrane region" description="Helical" evidence="2">
    <location>
        <begin position="457"/>
        <end position="476"/>
    </location>
</feature>
<keyword evidence="2" id="KW-0812">Transmembrane</keyword>